<dbReference type="OrthoDB" id="21644at2"/>
<gene>
    <name evidence="2" type="ORF">CAL20_10955</name>
</gene>
<feature type="region of interest" description="Disordered" evidence="1">
    <location>
        <begin position="29"/>
        <end position="97"/>
    </location>
</feature>
<evidence type="ECO:0000313" key="2">
    <source>
        <dbReference type="EMBL" id="OZI55969.1"/>
    </source>
</evidence>
<evidence type="ECO:0000256" key="1">
    <source>
        <dbReference type="SAM" id="MobiDB-lite"/>
    </source>
</evidence>
<evidence type="ECO:0000313" key="3">
    <source>
        <dbReference type="Proteomes" id="UP000216885"/>
    </source>
</evidence>
<comment type="caution">
    <text evidence="2">The sequence shown here is derived from an EMBL/GenBank/DDBJ whole genome shotgun (WGS) entry which is preliminary data.</text>
</comment>
<dbReference type="RefSeq" id="WP_094837861.1">
    <property type="nucleotide sequence ID" value="NZ_NEVO01000007.1"/>
</dbReference>
<dbReference type="Pfam" id="PF20106">
    <property type="entry name" value="DUF6496"/>
    <property type="match status" value="1"/>
</dbReference>
<feature type="compositionally biased region" description="Basic residues" evidence="1">
    <location>
        <begin position="82"/>
        <end position="97"/>
    </location>
</feature>
<proteinExistence type="predicted"/>
<dbReference type="Proteomes" id="UP000216885">
    <property type="component" value="Unassembled WGS sequence"/>
</dbReference>
<name>A0A261U265_9BORD</name>
<feature type="compositionally biased region" description="Basic and acidic residues" evidence="1">
    <location>
        <begin position="31"/>
        <end position="43"/>
    </location>
</feature>
<reference evidence="2 3" key="1">
    <citation type="submission" date="2017-05" db="EMBL/GenBank/DDBJ databases">
        <title>Complete and WGS of Bordetella genogroups.</title>
        <authorList>
            <person name="Spilker T."/>
            <person name="LiPuma J."/>
        </authorList>
    </citation>
    <scope>NUCLEOTIDE SEQUENCE [LARGE SCALE GENOMIC DNA]</scope>
    <source>
        <strain evidence="2 3">AU9919</strain>
    </source>
</reference>
<keyword evidence="3" id="KW-1185">Reference proteome</keyword>
<dbReference type="EMBL" id="NEVQ01000013">
    <property type="protein sequence ID" value="OZI55969.1"/>
    <property type="molecule type" value="Genomic_DNA"/>
</dbReference>
<dbReference type="AlphaFoldDB" id="A0A261U265"/>
<organism evidence="2 3">
    <name type="scientific">Bordetella genomosp. 4</name>
    <dbReference type="NCBI Taxonomy" id="463044"/>
    <lineage>
        <taxon>Bacteria</taxon>
        <taxon>Pseudomonadati</taxon>
        <taxon>Pseudomonadota</taxon>
        <taxon>Betaproteobacteria</taxon>
        <taxon>Burkholderiales</taxon>
        <taxon>Alcaligenaceae</taxon>
        <taxon>Bordetella</taxon>
    </lineage>
</organism>
<protein>
    <submittedName>
        <fullName evidence="2">Uncharacterized protein</fullName>
    </submittedName>
</protein>
<sequence>MLHVVENNCAGNMVHTARYPIRKQEVVMPDRTAKKEAEADRKAGKSPSTQAGHFVEAEIEAKRKHKGPAKSNKQAVAIGLSKARKAGVKVPAKPKSH</sequence>
<dbReference type="InterPro" id="IPR045468">
    <property type="entry name" value="DUF6496"/>
</dbReference>
<accession>A0A261U265</accession>